<feature type="transmembrane region" description="Helical" evidence="5">
    <location>
        <begin position="20"/>
        <end position="37"/>
    </location>
</feature>
<dbReference type="PRINTS" id="PR00116">
    <property type="entry name" value="ARGINASE"/>
</dbReference>
<dbReference type="InterPro" id="IPR020855">
    <property type="entry name" value="Ureohydrolase_Mn_BS"/>
</dbReference>
<comment type="similarity">
    <text evidence="1">Belongs to the arginase family. Agmatinase subfamily.</text>
</comment>
<dbReference type="PANTHER" id="PTHR11358">
    <property type="entry name" value="ARGINASE/AGMATINASE"/>
    <property type="match status" value="1"/>
</dbReference>
<dbReference type="GO" id="GO:0008783">
    <property type="term" value="F:agmatinase activity"/>
    <property type="evidence" value="ECO:0007669"/>
    <property type="project" value="UniProtKB-EC"/>
</dbReference>
<dbReference type="InterPro" id="IPR023696">
    <property type="entry name" value="Ureohydrolase_dom_sf"/>
</dbReference>
<sequence>MPQEPCITGLWTPLSLVFPTMVYTLTYVTTFAIFASAQTMRQTWAEKYGPQEDLPFSGPLSFAHLPYSKCLDVANNSHLFDIAILGVPFDSAVTYRPGARFGPYGIRSGSRRISPYLGYTTAWGYNPYDQNTTIMDCGDVPTIPFDIPMAMDQIDTAYSTLIQRPVATESNFGSNITKNAAKDGKPHPRIMTLGGDHAIILPILRSLHSIYGEIAVIHFDSHLDTWPVQGLYGATNNTITHGTMFWTAMNEGLIAKGNSIHAGIRCMMTGYKDIQNDQQVGFSMITTDDIEELGTGGIIEAIKRRVADKPVYISIDIDVVDPGLAPATGTPEPGGWTTREVKRILRGLAGMNIIGADLVEVAPAYDTNAESTTIVAAGIVHDLLSVLIGREPSRVSFKNPVHGSTAGRRRRLA</sequence>
<dbReference type="GO" id="GO:0033389">
    <property type="term" value="P:putrescine biosynthetic process from arginine, via agmatine"/>
    <property type="evidence" value="ECO:0007669"/>
    <property type="project" value="TreeGrafter"/>
</dbReference>
<dbReference type="STRING" id="1108050.A0A0B7G0F3"/>
<evidence type="ECO:0000313" key="7">
    <source>
        <dbReference type="Proteomes" id="UP000059188"/>
    </source>
</evidence>
<dbReference type="SUPFAM" id="SSF52768">
    <property type="entry name" value="Arginase/deacetylase"/>
    <property type="match status" value="1"/>
</dbReference>
<evidence type="ECO:0000256" key="3">
    <source>
        <dbReference type="ARBA" id="ARBA00022801"/>
    </source>
</evidence>
<dbReference type="GO" id="GO:0046872">
    <property type="term" value="F:metal ion binding"/>
    <property type="evidence" value="ECO:0007669"/>
    <property type="project" value="UniProtKB-KW"/>
</dbReference>
<evidence type="ECO:0000256" key="4">
    <source>
        <dbReference type="RuleBase" id="RU003684"/>
    </source>
</evidence>
<accession>A0A0B7G0F3</accession>
<evidence type="ECO:0000256" key="2">
    <source>
        <dbReference type="ARBA" id="ARBA00022723"/>
    </source>
</evidence>
<dbReference type="AlphaFoldDB" id="A0A0B7G0F3"/>
<reference evidence="6 7" key="1">
    <citation type="submission" date="2014-11" db="EMBL/GenBank/DDBJ databases">
        <authorList>
            <person name="Wibberg Daniel"/>
        </authorList>
    </citation>
    <scope>NUCLEOTIDE SEQUENCE [LARGE SCALE GENOMIC DNA]</scope>
    <source>
        <strain evidence="6">Rhizoctonia solani AG1-IB 7/3/14</strain>
    </source>
</reference>
<protein>
    <submittedName>
        <fullName evidence="6">Agmatinase</fullName>
        <ecNumber evidence="6">3.5.3.11</ecNumber>
    </submittedName>
</protein>
<dbReference type="FunFam" id="3.40.800.10:FF:000014">
    <property type="entry name" value="Arginase family protein"/>
    <property type="match status" value="1"/>
</dbReference>
<dbReference type="Pfam" id="PF00491">
    <property type="entry name" value="Arginase"/>
    <property type="match status" value="1"/>
</dbReference>
<dbReference type="InterPro" id="IPR006035">
    <property type="entry name" value="Ureohydrolase"/>
</dbReference>
<evidence type="ECO:0000256" key="1">
    <source>
        <dbReference type="ARBA" id="ARBA00009227"/>
    </source>
</evidence>
<keyword evidence="2" id="KW-0479">Metal-binding</keyword>
<proteinExistence type="inferred from homology"/>
<dbReference type="OrthoDB" id="288726at2759"/>
<keyword evidence="3 4" id="KW-0378">Hydrolase</keyword>
<dbReference type="EC" id="3.5.3.11" evidence="6"/>
<dbReference type="CDD" id="cd11592">
    <property type="entry name" value="Agmatinase_PAH"/>
    <property type="match status" value="1"/>
</dbReference>
<dbReference type="Proteomes" id="UP000059188">
    <property type="component" value="Unassembled WGS sequence"/>
</dbReference>
<evidence type="ECO:0000313" key="6">
    <source>
        <dbReference type="EMBL" id="CEL63686.1"/>
    </source>
</evidence>
<keyword evidence="7" id="KW-1185">Reference proteome</keyword>
<organism evidence="6 7">
    <name type="scientific">Thanatephorus cucumeris (strain AG1-IB / isolate 7/3/14)</name>
    <name type="common">Lettuce bottom rot fungus</name>
    <name type="synonym">Rhizoctonia solani</name>
    <dbReference type="NCBI Taxonomy" id="1108050"/>
    <lineage>
        <taxon>Eukaryota</taxon>
        <taxon>Fungi</taxon>
        <taxon>Dikarya</taxon>
        <taxon>Basidiomycota</taxon>
        <taxon>Agaricomycotina</taxon>
        <taxon>Agaricomycetes</taxon>
        <taxon>Cantharellales</taxon>
        <taxon>Ceratobasidiaceae</taxon>
        <taxon>Rhizoctonia</taxon>
        <taxon>Rhizoctonia solani AG-1</taxon>
    </lineage>
</organism>
<evidence type="ECO:0000256" key="5">
    <source>
        <dbReference type="SAM" id="Phobius"/>
    </source>
</evidence>
<keyword evidence="5" id="KW-0812">Transmembrane</keyword>
<gene>
    <name evidence="6" type="ORF">RSOLAG1IB_05447</name>
</gene>
<name>A0A0B7G0F3_THACB</name>
<keyword evidence="5" id="KW-1133">Transmembrane helix</keyword>
<dbReference type="Gene3D" id="3.40.800.10">
    <property type="entry name" value="Ureohydrolase domain"/>
    <property type="match status" value="1"/>
</dbReference>
<dbReference type="PANTHER" id="PTHR11358:SF26">
    <property type="entry name" value="GUANIDINO ACID HYDROLASE, MITOCHONDRIAL"/>
    <property type="match status" value="1"/>
</dbReference>
<keyword evidence="5" id="KW-0472">Membrane</keyword>
<dbReference type="PROSITE" id="PS01053">
    <property type="entry name" value="ARGINASE_1"/>
    <property type="match status" value="1"/>
</dbReference>
<dbReference type="EMBL" id="LN679108">
    <property type="protein sequence ID" value="CEL63686.1"/>
    <property type="molecule type" value="Genomic_DNA"/>
</dbReference>
<dbReference type="PROSITE" id="PS51409">
    <property type="entry name" value="ARGINASE_2"/>
    <property type="match status" value="1"/>
</dbReference>